<dbReference type="SFLD" id="SFLDG01064">
    <property type="entry name" value="F420__menaquinone_cofactor_bio"/>
    <property type="match status" value="3"/>
</dbReference>
<proteinExistence type="inferred from homology"/>
<dbReference type="HAMAP" id="MF_01611">
    <property type="entry name" value="FO_synth_sub1"/>
    <property type="match status" value="1"/>
</dbReference>
<comment type="function">
    <text evidence="2">Catalyzes the radical-mediated synthesis of 7,8-didemethyl-8-hydroxy-5-deazariboflavin (FO) from 5-amino-6-(D-ribitylamino)uracil and L-tyrosine.</text>
</comment>
<evidence type="ECO:0000256" key="8">
    <source>
        <dbReference type="ARBA" id="ARBA00022220"/>
    </source>
</evidence>
<evidence type="ECO:0000256" key="14">
    <source>
        <dbReference type="ARBA" id="ARBA00023014"/>
    </source>
</evidence>
<evidence type="ECO:0000313" key="21">
    <source>
        <dbReference type="Proteomes" id="UP001595530"/>
    </source>
</evidence>
<gene>
    <name evidence="20" type="primary">cofH</name>
    <name evidence="20" type="ORF">ACFOFO_00315</name>
</gene>
<dbReference type="Pfam" id="PF19288">
    <property type="entry name" value="CofH_C"/>
    <property type="match status" value="1"/>
</dbReference>
<dbReference type="NCBIfam" id="TIGR03551">
    <property type="entry name" value="F420_cofH"/>
    <property type="match status" value="1"/>
</dbReference>
<evidence type="ECO:0000256" key="5">
    <source>
        <dbReference type="ARBA" id="ARBA00010826"/>
    </source>
</evidence>
<sequence>MNAPNSPAPNPSRSTKRDDTSMTTPMLTQYDRLSRIQAHTLPVIDLKVLTRAAALRRDAAHGLVISYSRKVFIPLTQLCRDVCHYCTFAHAPRKGEPAYLSIERVLAIARAGAAAGCKEALFTLGDKPEDRYHVAREELSRLGHDSTLSYLAEAARVVFNETGLLPHLNPGLLDASDLAALRQVSVSQGIMLESSSERLCERGGPHFGSPDKNPAARLETIRLAGEAGVPFTTGILIGIGETREERIDALLALRDLQDQFGHIQEIIIQNFRPKAGTLMVNAPAPSLEEHLWTIAAARLIFEPSMNIQAPPNLSPGALRPLVDAGINDWGGVSPVTPDHVNPEAPWPHLDALARATTAAGKELTERLAIYPAYARELERWVDPAFRTAVLHRADSDGFPRTDSWSPGAQEDPPLADLSLIGEKLTTVHGEVEHILARAQAGATLTEAEIVRLFRARGKEFTAVCAAADALRKEMNGDVVSFVVNRNINYTNICAYRCQFCAFAKGKTTEDLRGKPYDLPLEEIQRRVREAWDRGATEVCMQGGIHPSYTGATYLEICRAVKAEAPGMHVHAFSPLEVWQGARTLGIPLRDYLAQLKAAGLGTLPGTAAEILDDEVRRVICHDKVTTAEWLEVMRTAHGLGLRSTSTIMFGHMEKFEHWARHLLRLRALQVETGGITEFVPLPFVHMESPIYRKGKARRGPSFRETVLMHAVGRLALHPVIPNIQASWVKLGAEGVKACLRAGVNDMGGTLMNETISRSAGASHGQEMTAMEMEALLESIGRIPRQRTTLYGTPADSAKVKARAVTTPVEPVRIEFRKKEIASICAV</sequence>
<evidence type="ECO:0000256" key="17">
    <source>
        <dbReference type="ARBA" id="ARBA00048974"/>
    </source>
</evidence>
<evidence type="ECO:0000256" key="13">
    <source>
        <dbReference type="ARBA" id="ARBA00023004"/>
    </source>
</evidence>
<dbReference type="InterPro" id="IPR006638">
    <property type="entry name" value="Elp3/MiaA/NifB-like_rSAM"/>
</dbReference>
<evidence type="ECO:0000256" key="16">
    <source>
        <dbReference type="ARBA" id="ARBA00048468"/>
    </source>
</evidence>
<comment type="similarity">
    <text evidence="5">In the N-terminal section; belongs to the radical SAM superfamily. CofG family.</text>
</comment>
<evidence type="ECO:0000256" key="2">
    <source>
        <dbReference type="ARBA" id="ARBA00003692"/>
    </source>
</evidence>
<organism evidence="20 21">
    <name type="scientific">Undibacterium arcticum</name>
    <dbReference type="NCBI Taxonomy" id="1762892"/>
    <lineage>
        <taxon>Bacteria</taxon>
        <taxon>Pseudomonadati</taxon>
        <taxon>Pseudomonadota</taxon>
        <taxon>Betaproteobacteria</taxon>
        <taxon>Burkholderiales</taxon>
        <taxon>Oxalobacteraceae</taxon>
        <taxon>Undibacterium</taxon>
    </lineage>
</organism>
<dbReference type="SFLD" id="SFLDG01389">
    <property type="entry name" value="menaquinone_synthsis_involved"/>
    <property type="match status" value="1"/>
</dbReference>
<dbReference type="CDD" id="cd01335">
    <property type="entry name" value="Radical_SAM"/>
    <property type="match status" value="2"/>
</dbReference>
<dbReference type="EC" id="4.3.1.32" evidence="6"/>
<evidence type="ECO:0000256" key="6">
    <source>
        <dbReference type="ARBA" id="ARBA00012126"/>
    </source>
</evidence>
<dbReference type="SUPFAM" id="SSF102114">
    <property type="entry name" value="Radical SAM enzymes"/>
    <property type="match status" value="2"/>
</dbReference>
<dbReference type="InterPro" id="IPR045567">
    <property type="entry name" value="CofH/MnqC-like_C"/>
</dbReference>
<dbReference type="InterPro" id="IPR058240">
    <property type="entry name" value="rSAM_sf"/>
</dbReference>
<evidence type="ECO:0000256" key="7">
    <source>
        <dbReference type="ARBA" id="ARBA00012289"/>
    </source>
</evidence>
<dbReference type="EC" id="2.5.1.147" evidence="7"/>
<dbReference type="NCBIfam" id="NF005609">
    <property type="entry name" value="PRK07360.1"/>
    <property type="match status" value="1"/>
</dbReference>
<comment type="cofactor">
    <cofactor evidence="1">
        <name>[4Fe-4S] cluster</name>
        <dbReference type="ChEBI" id="CHEBI:49883"/>
    </cofactor>
</comment>
<feature type="compositionally biased region" description="Pro residues" evidence="18">
    <location>
        <begin position="1"/>
        <end position="10"/>
    </location>
</feature>
<dbReference type="PROSITE" id="PS51918">
    <property type="entry name" value="RADICAL_SAM"/>
    <property type="match status" value="2"/>
</dbReference>
<evidence type="ECO:0000256" key="18">
    <source>
        <dbReference type="SAM" id="MobiDB-lite"/>
    </source>
</evidence>
<keyword evidence="14" id="KW-0411">Iron-sulfur</keyword>
<dbReference type="InterPro" id="IPR019940">
    <property type="entry name" value="CofH_family"/>
</dbReference>
<accession>A0ABV7EXC6</accession>
<dbReference type="InterPro" id="IPR013785">
    <property type="entry name" value="Aldolase_TIM"/>
</dbReference>
<evidence type="ECO:0000256" key="9">
    <source>
        <dbReference type="ARBA" id="ARBA00022485"/>
    </source>
</evidence>
<dbReference type="Pfam" id="PF04055">
    <property type="entry name" value="Radical_SAM"/>
    <property type="match status" value="2"/>
</dbReference>
<dbReference type="SFLD" id="SFLDF00294">
    <property type="entry name" value="7_8-didemethyl-8-hydroxy-5-dea"/>
    <property type="match status" value="1"/>
</dbReference>
<dbReference type="InterPro" id="IPR020050">
    <property type="entry name" value="FO_synthase_su2"/>
</dbReference>
<dbReference type="NCBIfam" id="TIGR03550">
    <property type="entry name" value="F420_cofG"/>
    <property type="match status" value="1"/>
</dbReference>
<reference evidence="21" key="1">
    <citation type="journal article" date="2019" name="Int. J. Syst. Evol. Microbiol.">
        <title>The Global Catalogue of Microorganisms (GCM) 10K type strain sequencing project: providing services to taxonomists for standard genome sequencing and annotation.</title>
        <authorList>
            <consortium name="The Broad Institute Genomics Platform"/>
            <consortium name="The Broad Institute Genome Sequencing Center for Infectious Disease"/>
            <person name="Wu L."/>
            <person name="Ma J."/>
        </authorList>
    </citation>
    <scope>NUCLEOTIDE SEQUENCE [LARGE SCALE GENOMIC DNA]</scope>
    <source>
        <strain evidence="21">KCTC 42986</strain>
    </source>
</reference>
<keyword evidence="15" id="KW-0456">Lyase</keyword>
<comment type="catalytic activity">
    <reaction evidence="16">
        <text>5-amino-6-(D-ribitylamino)uracil + L-tyrosine + S-adenosyl-L-methionine = 5-amino-5-(4-hydroxybenzyl)-6-(D-ribitylimino)-5,6-dihydrouracil + 2-iminoacetate + 5'-deoxyadenosine + L-methionine + H(+)</text>
        <dbReference type="Rhea" id="RHEA:55200"/>
        <dbReference type="ChEBI" id="CHEBI:15378"/>
        <dbReference type="ChEBI" id="CHEBI:15934"/>
        <dbReference type="ChEBI" id="CHEBI:17319"/>
        <dbReference type="ChEBI" id="CHEBI:57844"/>
        <dbReference type="ChEBI" id="CHEBI:58315"/>
        <dbReference type="ChEBI" id="CHEBI:59789"/>
        <dbReference type="ChEBI" id="CHEBI:77846"/>
        <dbReference type="ChEBI" id="CHEBI:85936"/>
        <dbReference type="EC" id="2.5.1.147"/>
    </reaction>
</comment>
<evidence type="ECO:0000256" key="12">
    <source>
        <dbReference type="ARBA" id="ARBA00022723"/>
    </source>
</evidence>
<dbReference type="InterPro" id="IPR007197">
    <property type="entry name" value="rSAM"/>
</dbReference>
<keyword evidence="21" id="KW-1185">Reference proteome</keyword>
<name>A0ABV7EXC6_9BURK</name>
<dbReference type="NCBIfam" id="NF004884">
    <property type="entry name" value="PRK06245.1"/>
    <property type="match status" value="1"/>
</dbReference>
<keyword evidence="12" id="KW-0479">Metal-binding</keyword>
<feature type="domain" description="Radical SAM core" evidence="19">
    <location>
        <begin position="65"/>
        <end position="310"/>
    </location>
</feature>
<dbReference type="Gene3D" id="3.20.20.70">
    <property type="entry name" value="Aldolase class I"/>
    <property type="match status" value="2"/>
</dbReference>
<dbReference type="PANTHER" id="PTHR43076">
    <property type="entry name" value="FO SYNTHASE (COFH)"/>
    <property type="match status" value="1"/>
</dbReference>
<evidence type="ECO:0000313" key="20">
    <source>
        <dbReference type="EMBL" id="MFC3106420.1"/>
    </source>
</evidence>
<dbReference type="InterPro" id="IPR034405">
    <property type="entry name" value="F420"/>
</dbReference>
<dbReference type="InterPro" id="IPR019939">
    <property type="entry name" value="CofG_family"/>
</dbReference>
<keyword evidence="11" id="KW-0949">S-adenosyl-L-methionine</keyword>
<evidence type="ECO:0000256" key="15">
    <source>
        <dbReference type="ARBA" id="ARBA00023239"/>
    </source>
</evidence>
<comment type="catalytic activity">
    <reaction evidence="17">
        <text>5-amino-5-(4-hydroxybenzyl)-6-(D-ribitylimino)-5,6-dihydrouracil + S-adenosyl-L-methionine = 7,8-didemethyl-8-hydroxy-5-deazariboflavin + 5'-deoxyadenosine + L-methionine + NH4(+) + H(+)</text>
        <dbReference type="Rhea" id="RHEA:55204"/>
        <dbReference type="ChEBI" id="CHEBI:15378"/>
        <dbReference type="ChEBI" id="CHEBI:17319"/>
        <dbReference type="ChEBI" id="CHEBI:28938"/>
        <dbReference type="ChEBI" id="CHEBI:57844"/>
        <dbReference type="ChEBI" id="CHEBI:59789"/>
        <dbReference type="ChEBI" id="CHEBI:59904"/>
        <dbReference type="ChEBI" id="CHEBI:85936"/>
        <dbReference type="EC" id="4.3.1.32"/>
    </reaction>
</comment>
<dbReference type="NCBIfam" id="TIGR00423">
    <property type="entry name" value="CofH family radical SAM protein"/>
    <property type="match status" value="1"/>
</dbReference>
<evidence type="ECO:0000256" key="11">
    <source>
        <dbReference type="ARBA" id="ARBA00022691"/>
    </source>
</evidence>
<dbReference type="SFLD" id="SFLDS00029">
    <property type="entry name" value="Radical_SAM"/>
    <property type="match status" value="3"/>
</dbReference>
<evidence type="ECO:0000256" key="4">
    <source>
        <dbReference type="ARBA" id="ARBA00010051"/>
    </source>
</evidence>
<dbReference type="RefSeq" id="WP_390330483.1">
    <property type="nucleotide sequence ID" value="NZ_JBHRTP010000002.1"/>
</dbReference>
<dbReference type="SFLD" id="SFLDF00343">
    <property type="entry name" value="aminofutalosine_synthase_(mqnE"/>
    <property type="match status" value="1"/>
</dbReference>
<dbReference type="SMART" id="SM00729">
    <property type="entry name" value="Elp3"/>
    <property type="match status" value="2"/>
</dbReference>
<evidence type="ECO:0000256" key="10">
    <source>
        <dbReference type="ARBA" id="ARBA00022679"/>
    </source>
</evidence>
<comment type="similarity">
    <text evidence="4">In the C-terminal section; belongs to the radical SAM superfamily. CofH family.</text>
</comment>
<dbReference type="EMBL" id="JBHRTP010000002">
    <property type="protein sequence ID" value="MFC3106420.1"/>
    <property type="molecule type" value="Genomic_DNA"/>
</dbReference>
<dbReference type="HAMAP" id="MF_01612">
    <property type="entry name" value="FO_synth_sub2"/>
    <property type="match status" value="1"/>
</dbReference>
<dbReference type="SFLD" id="SFLDG01388">
    <property type="entry name" value="7_8-didemethyl-8-hydroxy-5-dea"/>
    <property type="match status" value="2"/>
</dbReference>
<comment type="pathway">
    <text evidence="3">Cofactor biosynthesis; coenzyme F0 biosynthesis.</text>
</comment>
<keyword evidence="13" id="KW-0408">Iron</keyword>
<keyword evidence="10 20" id="KW-0808">Transferase</keyword>
<evidence type="ECO:0000259" key="19">
    <source>
        <dbReference type="PROSITE" id="PS51918"/>
    </source>
</evidence>
<dbReference type="GO" id="GO:0141093">
    <property type="term" value="F:5-amino-6-(D-ribitylamino)uracil--L-tyrosine 4-hydroxyphenyl transferase activity"/>
    <property type="evidence" value="ECO:0007669"/>
    <property type="project" value="UniProtKB-EC"/>
</dbReference>
<dbReference type="PANTHER" id="PTHR43076:SF1">
    <property type="entry name" value="LIPOYL SYNTHASE 2"/>
    <property type="match status" value="1"/>
</dbReference>
<evidence type="ECO:0000256" key="1">
    <source>
        <dbReference type="ARBA" id="ARBA00001966"/>
    </source>
</evidence>
<protein>
    <recommendedName>
        <fullName evidence="8">FO synthase</fullName>
        <ecNumber evidence="7">2.5.1.147</ecNumber>
        <ecNumber evidence="6">4.3.1.32</ecNumber>
    </recommendedName>
</protein>
<feature type="domain" description="Radical SAM core" evidence="19">
    <location>
        <begin position="479"/>
        <end position="713"/>
    </location>
</feature>
<keyword evidence="9" id="KW-0004">4Fe-4S</keyword>
<evidence type="ECO:0000256" key="3">
    <source>
        <dbReference type="ARBA" id="ARBA00004712"/>
    </source>
</evidence>
<comment type="caution">
    <text evidence="20">The sequence shown here is derived from an EMBL/GenBank/DDBJ whole genome shotgun (WGS) entry which is preliminary data.</text>
</comment>
<feature type="region of interest" description="Disordered" evidence="18">
    <location>
        <begin position="1"/>
        <end position="23"/>
    </location>
</feature>
<dbReference type="Proteomes" id="UP001595530">
    <property type="component" value="Unassembled WGS sequence"/>
</dbReference>